<dbReference type="Pfam" id="PF04024">
    <property type="entry name" value="PspC"/>
    <property type="match status" value="1"/>
</dbReference>
<feature type="domain" description="Phage shock protein PspC N-terminal" evidence="2">
    <location>
        <begin position="7"/>
        <end position="61"/>
    </location>
</feature>
<organism evidence="3 4">
    <name type="scientific">Sphingomonas quercus</name>
    <dbReference type="NCBI Taxonomy" id="2842451"/>
    <lineage>
        <taxon>Bacteria</taxon>
        <taxon>Pseudomonadati</taxon>
        <taxon>Pseudomonadota</taxon>
        <taxon>Alphaproteobacteria</taxon>
        <taxon>Sphingomonadales</taxon>
        <taxon>Sphingomonadaceae</taxon>
        <taxon>Sphingomonas</taxon>
    </lineage>
</organism>
<evidence type="ECO:0000313" key="3">
    <source>
        <dbReference type="EMBL" id="MBU3077079.1"/>
    </source>
</evidence>
<dbReference type="Proteomes" id="UP000776276">
    <property type="component" value="Unassembled WGS sequence"/>
</dbReference>
<proteinExistence type="predicted"/>
<keyword evidence="1" id="KW-0472">Membrane</keyword>
<feature type="transmembrane region" description="Helical" evidence="1">
    <location>
        <begin position="35"/>
        <end position="60"/>
    </location>
</feature>
<keyword evidence="1" id="KW-0812">Transmembrane</keyword>
<evidence type="ECO:0000259" key="2">
    <source>
        <dbReference type="Pfam" id="PF04024"/>
    </source>
</evidence>
<evidence type="ECO:0000256" key="1">
    <source>
        <dbReference type="SAM" id="Phobius"/>
    </source>
</evidence>
<accession>A0ABS6BIM8</accession>
<evidence type="ECO:0000313" key="4">
    <source>
        <dbReference type="Proteomes" id="UP000776276"/>
    </source>
</evidence>
<gene>
    <name evidence="3" type="ORF">KOF26_04300</name>
</gene>
<reference evidence="3 4" key="1">
    <citation type="submission" date="2021-06" db="EMBL/GenBank/DDBJ databases">
        <title>Sphingomonas sp. XMGL2, whole genome shotgun sequencing project.</title>
        <authorList>
            <person name="Zhao G."/>
            <person name="Shen L."/>
        </authorList>
    </citation>
    <scope>NUCLEOTIDE SEQUENCE [LARGE SCALE GENOMIC DNA]</scope>
    <source>
        <strain evidence="3 4">XMGL2</strain>
    </source>
</reference>
<keyword evidence="1" id="KW-1133">Transmembrane helix</keyword>
<dbReference type="EMBL" id="JAHKRT010000002">
    <property type="protein sequence ID" value="MBU3077079.1"/>
    <property type="molecule type" value="Genomic_DNA"/>
</dbReference>
<dbReference type="RefSeq" id="WP_216320657.1">
    <property type="nucleotide sequence ID" value="NZ_JAHKRT010000002.1"/>
</dbReference>
<protein>
    <submittedName>
        <fullName evidence="3">PspC domain-containing protein</fullName>
    </submittedName>
</protein>
<sequence>MTTGIFRLDRSNGRLMGVCAGIAQRTGLDVTLVRVAVALLTLFSFGVVGVAAYLLAGWLAPR</sequence>
<name>A0ABS6BIM8_9SPHN</name>
<dbReference type="InterPro" id="IPR007168">
    <property type="entry name" value="Phageshock_PspC_N"/>
</dbReference>
<comment type="caution">
    <text evidence="3">The sequence shown here is derived from an EMBL/GenBank/DDBJ whole genome shotgun (WGS) entry which is preliminary data.</text>
</comment>
<keyword evidence="4" id="KW-1185">Reference proteome</keyword>